<accession>A0A7T5UI31</accession>
<evidence type="ECO:0000259" key="1">
    <source>
        <dbReference type="Pfam" id="PF12705"/>
    </source>
</evidence>
<feature type="domain" description="PD-(D/E)XK endonuclease-like" evidence="1">
    <location>
        <begin position="742"/>
        <end position="962"/>
    </location>
</feature>
<gene>
    <name evidence="2" type="primary">addB</name>
    <name evidence="2" type="ORF">HYS17_00320</name>
</gene>
<reference evidence="2 3" key="1">
    <citation type="submission" date="2020-07" db="EMBL/GenBank/DDBJ databases">
        <title>Huge and variable diversity of episymbiotic CPR bacteria and DPANN archaea in groundwater ecosystems.</title>
        <authorList>
            <person name="He C.Y."/>
            <person name="Keren R."/>
            <person name="Whittaker M."/>
            <person name="Farag I.F."/>
            <person name="Doudna J."/>
            <person name="Cate J.H.D."/>
            <person name="Banfield J.F."/>
        </authorList>
    </citation>
    <scope>NUCLEOTIDE SEQUENCE [LARGE SCALE GENOMIC DNA]</scope>
    <source>
        <strain evidence="2">NC_groundwater_70_Ag_B-0.1um_54_66</strain>
    </source>
</reference>
<proteinExistence type="predicted"/>
<evidence type="ECO:0000313" key="3">
    <source>
        <dbReference type="Proteomes" id="UP000595362"/>
    </source>
</evidence>
<dbReference type="InterPro" id="IPR014153">
    <property type="entry name" value="Ds_break_AddB"/>
</dbReference>
<dbReference type="EMBL" id="CP066681">
    <property type="protein sequence ID" value="QQG36273.1"/>
    <property type="molecule type" value="Genomic_DNA"/>
</dbReference>
<organism evidence="2 3">
    <name type="scientific">Micavibrio aeruginosavorus</name>
    <dbReference type="NCBI Taxonomy" id="349221"/>
    <lineage>
        <taxon>Bacteria</taxon>
        <taxon>Pseudomonadati</taxon>
        <taxon>Bdellovibrionota</taxon>
        <taxon>Bdellovibrionia</taxon>
        <taxon>Bdellovibrionales</taxon>
        <taxon>Pseudobdellovibrionaceae</taxon>
        <taxon>Micavibrio</taxon>
    </lineage>
</organism>
<dbReference type="InterPro" id="IPR038726">
    <property type="entry name" value="PDDEXK_AddAB-type"/>
</dbReference>
<dbReference type="Pfam" id="PF12705">
    <property type="entry name" value="PDDEXK_1"/>
    <property type="match status" value="1"/>
</dbReference>
<name>A0A7T5UI31_9BACT</name>
<dbReference type="InterPro" id="IPR027417">
    <property type="entry name" value="P-loop_NTPase"/>
</dbReference>
<dbReference type="Proteomes" id="UP000595362">
    <property type="component" value="Chromosome"/>
</dbReference>
<dbReference type="SUPFAM" id="SSF52540">
    <property type="entry name" value="P-loop containing nucleoside triphosphate hydrolases"/>
    <property type="match status" value="1"/>
</dbReference>
<protein>
    <submittedName>
        <fullName evidence="2">Double-strand break repair protein AddB</fullName>
    </submittedName>
</protein>
<sequence>MNPSSSKLKFYNIPAGAGFAAALVEGVLTRAHTLYGDDPSALPRFRILLPTRRGCRVIRDMFLQHSEGRPLILPRLQAIGDVDEDELSLQLTSDEDISRLLQLKPAMPPNRRRLLLAQLVQEKEKGLSWGKALGLADTLARLLDQVETEGLDLRTLPQLVDEAHLAAHWQETVKFLNIISQAWPALLEEKGYMGPAARRDNLLRLQAEIWQRRAPDGHVIAAGSTGSLPATRHLLKTIASLQEGCVVLPGLDQDMTANDWQHLNESHPQATLRSLLHECELTREDIPLWHAAACMADSRSKNIRRKLAAQMMRPAPETYRWVDLKPGDIGLLQAEDIDDLQQKLWSITCATPEEEARLIALMLRQTLETAGKTAALITPDRNLARRVTMACRRWGIEVDDSAGIPLSDTPVGSYILLIIQACSRHLAPAALLPLLQHEFCGLGFSKPQRDNILHNFDHYLLRGARPAAGIEGLKARLEELRQGRQQAEVEPISWQLSEAINKISESLSPLLQSGSMPGGILLRLVLQAAESFANTPEARGSDRIWWGAAGEGAALFFADLAGHAGDMPILKLDDLFDMLSRMMGGVTVRTPVGMHPRLRILGQLEARLVQADLMIAAGLNEGMWPPDPGQDPWMSRPMRQRFGLPAPERGTALAAHDFVQCFCADRVVLTRASRIDGKPTIPSRWLQRMETVFKAIGLEGQIGFPPAAQQLLTIARLSDQVQQPKPATRPAPCPPAASRLKSLSITQIETWLTNPYGIYAAEILRLKPLDPVEKPVGQAERGTFIHDVLQEFTKQYGEQLPDNADKIIIDLGNIRRTSMSGDTADWDYWWPRFERIAETFAIQESEWRTDSAQRMPEIKGKLDIHINGHTFTLKGRADRIDRMHDDTYAIIDYKSGGNFAKSGLQNGRHPQLPLEALILQAGGFDGLAAGKASYIGYWKLTGGKKASDTTVCLGTEEEVQNAVDNAWQGLEELIRIYSLPETPFTCRPDPERVPRFDDYKQLSRLDEWAHGEDEPAEEAA</sequence>
<dbReference type="NCBIfam" id="TIGR02786">
    <property type="entry name" value="addB_alphas"/>
    <property type="match status" value="1"/>
</dbReference>
<evidence type="ECO:0000313" key="2">
    <source>
        <dbReference type="EMBL" id="QQG36273.1"/>
    </source>
</evidence>
<dbReference type="AlphaFoldDB" id="A0A7T5UI31"/>
<dbReference type="Gene3D" id="3.90.320.10">
    <property type="match status" value="1"/>
</dbReference>
<dbReference type="InterPro" id="IPR011604">
    <property type="entry name" value="PDDEXK-like_dom_sf"/>
</dbReference>